<comment type="caution">
    <text evidence="2">The sequence shown here is derived from an EMBL/GenBank/DDBJ whole genome shotgun (WGS) entry which is preliminary data.</text>
</comment>
<reference evidence="2" key="1">
    <citation type="submission" date="2023-10" db="EMBL/GenBank/DDBJ databases">
        <title>Genome assemblies of two species of porcelain crab, Petrolisthes cinctipes and Petrolisthes manimaculis (Anomura: Porcellanidae).</title>
        <authorList>
            <person name="Angst P."/>
        </authorList>
    </citation>
    <scope>NUCLEOTIDE SEQUENCE</scope>
    <source>
        <strain evidence="2">PB745_01</strain>
        <tissue evidence="2">Gill</tissue>
    </source>
</reference>
<evidence type="ECO:0000313" key="2">
    <source>
        <dbReference type="EMBL" id="KAK3868111.1"/>
    </source>
</evidence>
<accession>A0AAE1F6K5</accession>
<organism evidence="2 3">
    <name type="scientific">Petrolisthes cinctipes</name>
    <name type="common">Flat porcelain crab</name>
    <dbReference type="NCBI Taxonomy" id="88211"/>
    <lineage>
        <taxon>Eukaryota</taxon>
        <taxon>Metazoa</taxon>
        <taxon>Ecdysozoa</taxon>
        <taxon>Arthropoda</taxon>
        <taxon>Crustacea</taxon>
        <taxon>Multicrustacea</taxon>
        <taxon>Malacostraca</taxon>
        <taxon>Eumalacostraca</taxon>
        <taxon>Eucarida</taxon>
        <taxon>Decapoda</taxon>
        <taxon>Pleocyemata</taxon>
        <taxon>Anomura</taxon>
        <taxon>Galatheoidea</taxon>
        <taxon>Porcellanidae</taxon>
        <taxon>Petrolisthes</taxon>
    </lineage>
</organism>
<proteinExistence type="predicted"/>
<name>A0AAE1F6K5_PETCI</name>
<feature type="region of interest" description="Disordered" evidence="1">
    <location>
        <begin position="436"/>
        <end position="464"/>
    </location>
</feature>
<evidence type="ECO:0000313" key="3">
    <source>
        <dbReference type="Proteomes" id="UP001286313"/>
    </source>
</evidence>
<dbReference type="AlphaFoldDB" id="A0AAE1F6K5"/>
<sequence length="753" mass="82022">MAEQDPLSPPRVSSQGHVDKATQTILNMRNLLSFLVPEMLQESLQTGTLQEASPSLRNLQEASPSLRNLQEASPSLRNLQEASPSLRNLQEASPSLRNLQEASPSLRNLQEASPSLRNLQEASPSLRNLQEASPSLRNLQEASPSLRNLQEASPSLRNLQEASPSPRNLQEASPSPRNLQEASPSPRNLQEASPSPRNQQAASPSPRNLQEASPSLRNLQEASPSPRNLQEASPSLRNLQEASPSPRNLQEASPSPRNLQAASSSLGTIQRAQDNLWDPTSSASLDSAAVRETSGTCDVQGSGDVMPGGQVTRNESGVQERIGASGVQLSRSALYVRRTSRESHVQRSSCELDELRLGDLSGIPGAENRSGFQRCCNESDALERSWIEPSVFGERSDCVQGRSMHGTNNSVHYHEDILERLRSEASAWGRSETVQGRSMPGILNNEHDHDNTHNTLKSSHGDERCTEKCSHELVEVESETNVNSGCSTALEPEVKTEVKSYDEGSQEQSLQPLTQQLDNSNVSQPEPPLTDIDNTSPQQCIPHVVSQTNIPSSTVFTHPYLQEYIPLTNIDETISVPDISYGYPPVNPYFQRTASSWEEYCSPRTHHNTASRMQGSCEEPDPASELDKNGSLGSNLRPIPTTNETSLFPPPSPPSLEIIGEHILRLEESLANAQEQRIGPSYQPQTSIVLTSGDITNGFSVIQCFAPNTTNVSNGVPAIPSPITTTNEEDPGCFPFIPSCSKGFPFISQSAST</sequence>
<gene>
    <name evidence="2" type="ORF">Pcinc_026474</name>
</gene>
<feature type="compositionally biased region" description="Polar residues" evidence="1">
    <location>
        <begin position="46"/>
        <end position="285"/>
    </location>
</feature>
<protein>
    <submittedName>
        <fullName evidence="2">Uncharacterized protein</fullName>
    </submittedName>
</protein>
<feature type="region of interest" description="Disordered" evidence="1">
    <location>
        <begin position="607"/>
        <end position="632"/>
    </location>
</feature>
<dbReference type="Proteomes" id="UP001286313">
    <property type="component" value="Unassembled WGS sequence"/>
</dbReference>
<keyword evidence="3" id="KW-1185">Reference proteome</keyword>
<dbReference type="EMBL" id="JAWQEG010003077">
    <property type="protein sequence ID" value="KAK3868111.1"/>
    <property type="molecule type" value="Genomic_DNA"/>
</dbReference>
<feature type="region of interest" description="Disordered" evidence="1">
    <location>
        <begin position="46"/>
        <end position="320"/>
    </location>
</feature>
<evidence type="ECO:0000256" key="1">
    <source>
        <dbReference type="SAM" id="MobiDB-lite"/>
    </source>
</evidence>